<gene>
    <name evidence="4" type="ORF">HNV10_14195</name>
</gene>
<keyword evidence="1 2" id="KW-0732">Signal</keyword>
<feature type="signal peptide" evidence="2">
    <location>
        <begin position="1"/>
        <end position="20"/>
    </location>
</feature>
<dbReference type="Proteomes" id="UP000805085">
    <property type="component" value="Unassembled WGS sequence"/>
</dbReference>
<accession>A0ABX2E7A7</accession>
<reference evidence="4 5" key="1">
    <citation type="journal article" date="2015" name="Int. J. Syst. Evol. Microbiol.">
        <title>Winogradskyella litoriviva sp. nov., isolated from coastal seawater.</title>
        <authorList>
            <person name="Nedashkovskaya O.I."/>
            <person name="Kukhlevskiy A.D."/>
            <person name="Zhukova N.V."/>
            <person name="Kim S.J."/>
            <person name="Rhee S.K."/>
            <person name="Mikhailov V.V."/>
        </authorList>
    </citation>
    <scope>NUCLEOTIDE SEQUENCE [LARGE SCALE GENOMIC DNA]</scope>
    <source>
        <strain evidence="4 5">KMM6491</strain>
    </source>
</reference>
<dbReference type="EMBL" id="JABRWQ010000006">
    <property type="protein sequence ID" value="NRD24406.1"/>
    <property type="molecule type" value="Genomic_DNA"/>
</dbReference>
<dbReference type="RefSeq" id="WP_173302058.1">
    <property type="nucleotide sequence ID" value="NZ_JABRWQ010000006.1"/>
</dbReference>
<evidence type="ECO:0000259" key="3">
    <source>
        <dbReference type="Pfam" id="PF18962"/>
    </source>
</evidence>
<feature type="chain" id="PRO_5046522089" evidence="2">
    <location>
        <begin position="21"/>
        <end position="307"/>
    </location>
</feature>
<comment type="caution">
    <text evidence="4">The sequence shown here is derived from an EMBL/GenBank/DDBJ whole genome shotgun (WGS) entry which is preliminary data.</text>
</comment>
<dbReference type="Pfam" id="PF18962">
    <property type="entry name" value="Por_Secre_tail"/>
    <property type="match status" value="1"/>
</dbReference>
<proteinExistence type="predicted"/>
<dbReference type="InterPro" id="IPR026444">
    <property type="entry name" value="Secre_tail"/>
</dbReference>
<evidence type="ECO:0000256" key="2">
    <source>
        <dbReference type="SAM" id="SignalP"/>
    </source>
</evidence>
<evidence type="ECO:0000313" key="4">
    <source>
        <dbReference type="EMBL" id="NRD24406.1"/>
    </source>
</evidence>
<protein>
    <submittedName>
        <fullName evidence="4">T9SS type A sorting domain-containing protein</fullName>
    </submittedName>
</protein>
<keyword evidence="5" id="KW-1185">Reference proteome</keyword>
<dbReference type="NCBIfam" id="TIGR04183">
    <property type="entry name" value="Por_Secre_tail"/>
    <property type="match status" value="1"/>
</dbReference>
<sequence length="307" mass="32972">MKTKLLFTLMFISAIGYSQVQPTVHNATFDNIPKSSGSDCACSGWINKDIADQGESSSISSNDVVKMDNLESDGIYQEVAVEANSDYTLDIDYRFSDETTTTQYIEVIVLKGSGYVTDYTPAYDLPADAAQDGFGYDTVAAVELAANQVAYTTIVPSGSTSDLNPMVPTLSFNTGSETSIAIFIRAVGPYDAAIHGDSGKDKGWMNGDTEVRMDNLSLVNLGTLSTEEFSASNLKVYPNPASTNITIKSANQTQIDSVELYNILGSRVLSSTKLIDNSIDVSEMASGVYLLKVNAGNNSVTKRIVIE</sequence>
<organism evidence="4 5">
    <name type="scientific">Winogradskyella litoriviva</name>
    <dbReference type="NCBI Taxonomy" id="1220182"/>
    <lineage>
        <taxon>Bacteria</taxon>
        <taxon>Pseudomonadati</taxon>
        <taxon>Bacteroidota</taxon>
        <taxon>Flavobacteriia</taxon>
        <taxon>Flavobacteriales</taxon>
        <taxon>Flavobacteriaceae</taxon>
        <taxon>Winogradskyella</taxon>
    </lineage>
</organism>
<feature type="domain" description="Secretion system C-terminal sorting" evidence="3">
    <location>
        <begin position="236"/>
        <end position="306"/>
    </location>
</feature>
<evidence type="ECO:0000256" key="1">
    <source>
        <dbReference type="ARBA" id="ARBA00022729"/>
    </source>
</evidence>
<name>A0ABX2E7A7_9FLAO</name>
<evidence type="ECO:0000313" key="5">
    <source>
        <dbReference type="Proteomes" id="UP000805085"/>
    </source>
</evidence>